<keyword evidence="8" id="KW-0560">Oxidoreductase</keyword>
<dbReference type="Pfam" id="PF00067">
    <property type="entry name" value="p450"/>
    <property type="match status" value="1"/>
</dbReference>
<evidence type="ECO:0000256" key="11">
    <source>
        <dbReference type="ARBA" id="ARBA00023136"/>
    </source>
</evidence>
<dbReference type="RefSeq" id="XP_017994875.1">
    <property type="nucleotide sequence ID" value="XM_018143889.1"/>
</dbReference>
<comment type="caution">
    <text evidence="14">The sequence shown here is derived from an EMBL/GenBank/DDBJ whole genome shotgun (WGS) entry which is preliminary data.</text>
</comment>
<dbReference type="STRING" id="1664694.A0A0N1NVV3"/>
<dbReference type="Proteomes" id="UP000038010">
    <property type="component" value="Unassembled WGS sequence"/>
</dbReference>
<evidence type="ECO:0000256" key="13">
    <source>
        <dbReference type="SAM" id="Phobius"/>
    </source>
</evidence>
<reference evidence="14 15" key="1">
    <citation type="submission" date="2015-06" db="EMBL/GenBank/DDBJ databases">
        <title>Draft genome of the ant-associated black yeast Phialophora attae CBS 131958.</title>
        <authorList>
            <person name="Moreno L.F."/>
            <person name="Stielow B.J."/>
            <person name="de Hoog S."/>
            <person name="Vicente V.A."/>
            <person name="Weiss V.A."/>
            <person name="de Vries M."/>
            <person name="Cruz L.M."/>
            <person name="Souza E.M."/>
        </authorList>
    </citation>
    <scope>NUCLEOTIDE SEQUENCE [LARGE SCALE GENOMIC DNA]</scope>
    <source>
        <strain evidence="14 15">CBS 131958</strain>
    </source>
</reference>
<dbReference type="FunFam" id="1.10.630.10:FF:000063">
    <property type="entry name" value="Cytochrome P450 monooxygenase"/>
    <property type="match status" value="1"/>
</dbReference>
<feature type="binding site" description="axial binding residue" evidence="12">
    <location>
        <position position="508"/>
    </location>
    <ligand>
        <name>heme</name>
        <dbReference type="ChEBI" id="CHEBI:30413"/>
    </ligand>
    <ligandPart>
        <name>Fe</name>
        <dbReference type="ChEBI" id="CHEBI:18248"/>
    </ligandPart>
</feature>
<keyword evidence="5 13" id="KW-0812">Transmembrane</keyword>
<evidence type="ECO:0000256" key="9">
    <source>
        <dbReference type="ARBA" id="ARBA00023004"/>
    </source>
</evidence>
<dbReference type="GO" id="GO:0004497">
    <property type="term" value="F:monooxygenase activity"/>
    <property type="evidence" value="ECO:0007669"/>
    <property type="project" value="UniProtKB-KW"/>
</dbReference>
<protein>
    <submittedName>
        <fullName evidence="14">Tryprostatin B 6-hydroxylase</fullName>
    </submittedName>
</protein>
<dbReference type="GeneID" id="28735769"/>
<evidence type="ECO:0000313" key="14">
    <source>
        <dbReference type="EMBL" id="KPI34912.1"/>
    </source>
</evidence>
<evidence type="ECO:0000256" key="8">
    <source>
        <dbReference type="ARBA" id="ARBA00023002"/>
    </source>
</evidence>
<accession>A0A0N1NVV3</accession>
<evidence type="ECO:0000256" key="10">
    <source>
        <dbReference type="ARBA" id="ARBA00023033"/>
    </source>
</evidence>
<dbReference type="InterPro" id="IPR001128">
    <property type="entry name" value="Cyt_P450"/>
</dbReference>
<dbReference type="PANTHER" id="PTHR24305:SF112">
    <property type="entry name" value="L-ORNITHINE-N5-MONOOXYGENASE (EUROFUNG)"/>
    <property type="match status" value="1"/>
</dbReference>
<sequence length="557" mass="63016">MATALLGQVIPLASGFASYLLYFHRGERQLWPFRIVQFHLFVAAVVLVARQQYLSESFATALSRTAEASALYLFSLTTSTLTYRLFFNPLNQAVPGGPFLARLTKFRHTYQNRTLKSHQALLELHRRHGDFVRLGPNDISVTDPAAVQVISSPNSKCYKSEWYDNDTPLTSMHTCRDRAQHDRRRKIWSPAFSVRAIKGYETRIQKYGDMLTEGLTNGKFAKKGQAGINVSDVFAWYSFDVMGDLAFGRSFGCLDEGKVHWAIKLLSDGMKPAGLALPAWFFRVVIAIPGAAADYWRFIRFCTDQLDKRMAEHSDRDAKATNPDTQEEMDITHFLIDHYNKLDASDQREVLPMLQGDSRLIIVAGSDTTSACLTYLFYWLAKLPEIAEKIRKETDSCRLKDDRSHFDDQKLAECETLNGAINEALRLNPPVPSGIFRKTPKEGVHIGEKFIPGDTIIQMPWYVMGHDPKNYTSPDQFLPERWSPSPHNPKLVHHKDAFQSFNSGPYGCIGKNLALMELRTVTAQLLDRFEVKFAEGEDGRALMEDSIDHFTTGLGGL</sequence>
<dbReference type="EMBL" id="LFJN01000047">
    <property type="protein sequence ID" value="KPI34912.1"/>
    <property type="molecule type" value="Genomic_DNA"/>
</dbReference>
<keyword evidence="10" id="KW-0503">Monooxygenase</keyword>
<dbReference type="CDD" id="cd11061">
    <property type="entry name" value="CYP67-like"/>
    <property type="match status" value="1"/>
</dbReference>
<dbReference type="GO" id="GO:0005506">
    <property type="term" value="F:iron ion binding"/>
    <property type="evidence" value="ECO:0007669"/>
    <property type="project" value="InterPro"/>
</dbReference>
<gene>
    <name evidence="14" type="ORF">AB675_3805</name>
</gene>
<dbReference type="PANTHER" id="PTHR24305">
    <property type="entry name" value="CYTOCHROME P450"/>
    <property type="match status" value="1"/>
</dbReference>
<dbReference type="AlphaFoldDB" id="A0A0N1NVV3"/>
<comment type="subcellular location">
    <subcellularLocation>
        <location evidence="2">Membrane</location>
    </subcellularLocation>
</comment>
<feature type="transmembrane region" description="Helical" evidence="13">
    <location>
        <begin position="31"/>
        <end position="49"/>
    </location>
</feature>
<dbReference type="OrthoDB" id="6692864at2759"/>
<keyword evidence="9 12" id="KW-0408">Iron</keyword>
<evidence type="ECO:0000256" key="2">
    <source>
        <dbReference type="ARBA" id="ARBA00004370"/>
    </source>
</evidence>
<evidence type="ECO:0000256" key="5">
    <source>
        <dbReference type="ARBA" id="ARBA00022692"/>
    </source>
</evidence>
<evidence type="ECO:0000313" key="15">
    <source>
        <dbReference type="Proteomes" id="UP000038010"/>
    </source>
</evidence>
<dbReference type="SUPFAM" id="SSF48264">
    <property type="entry name" value="Cytochrome P450"/>
    <property type="match status" value="1"/>
</dbReference>
<keyword evidence="6 12" id="KW-0479">Metal-binding</keyword>
<keyword evidence="4 12" id="KW-0349">Heme</keyword>
<organism evidence="14 15">
    <name type="scientific">Cyphellophora attinorum</name>
    <dbReference type="NCBI Taxonomy" id="1664694"/>
    <lineage>
        <taxon>Eukaryota</taxon>
        <taxon>Fungi</taxon>
        <taxon>Dikarya</taxon>
        <taxon>Ascomycota</taxon>
        <taxon>Pezizomycotina</taxon>
        <taxon>Eurotiomycetes</taxon>
        <taxon>Chaetothyriomycetidae</taxon>
        <taxon>Chaetothyriales</taxon>
        <taxon>Cyphellophoraceae</taxon>
        <taxon>Cyphellophora</taxon>
    </lineage>
</organism>
<dbReference type="GO" id="GO:1902181">
    <property type="term" value="P:verruculogen biosynthetic process"/>
    <property type="evidence" value="ECO:0007669"/>
    <property type="project" value="UniProtKB-ARBA"/>
</dbReference>
<keyword evidence="11 13" id="KW-0472">Membrane</keyword>
<dbReference type="VEuPathDB" id="FungiDB:AB675_3805"/>
<comment type="cofactor">
    <cofactor evidence="1 12">
        <name>heme</name>
        <dbReference type="ChEBI" id="CHEBI:30413"/>
    </cofactor>
</comment>
<evidence type="ECO:0000256" key="7">
    <source>
        <dbReference type="ARBA" id="ARBA00022989"/>
    </source>
</evidence>
<dbReference type="InterPro" id="IPR036396">
    <property type="entry name" value="Cyt_P450_sf"/>
</dbReference>
<dbReference type="PRINTS" id="PR00463">
    <property type="entry name" value="EP450I"/>
</dbReference>
<name>A0A0N1NVV3_9EURO</name>
<comment type="similarity">
    <text evidence="3">Belongs to the cytochrome P450 family.</text>
</comment>
<keyword evidence="7 13" id="KW-1133">Transmembrane helix</keyword>
<evidence type="ECO:0000256" key="3">
    <source>
        <dbReference type="ARBA" id="ARBA00010617"/>
    </source>
</evidence>
<evidence type="ECO:0000256" key="4">
    <source>
        <dbReference type="ARBA" id="ARBA00022617"/>
    </source>
</evidence>
<dbReference type="GO" id="GO:0016020">
    <property type="term" value="C:membrane"/>
    <property type="evidence" value="ECO:0007669"/>
    <property type="project" value="UniProtKB-SubCell"/>
</dbReference>
<dbReference type="InterPro" id="IPR002401">
    <property type="entry name" value="Cyt_P450_E_grp-I"/>
</dbReference>
<dbReference type="GO" id="GO:0016705">
    <property type="term" value="F:oxidoreductase activity, acting on paired donors, with incorporation or reduction of molecular oxygen"/>
    <property type="evidence" value="ECO:0007669"/>
    <property type="project" value="InterPro"/>
</dbReference>
<evidence type="ECO:0000256" key="6">
    <source>
        <dbReference type="ARBA" id="ARBA00022723"/>
    </source>
</evidence>
<evidence type="ECO:0000256" key="12">
    <source>
        <dbReference type="PIRSR" id="PIRSR602401-1"/>
    </source>
</evidence>
<proteinExistence type="inferred from homology"/>
<dbReference type="InterPro" id="IPR050121">
    <property type="entry name" value="Cytochrome_P450_monoxygenase"/>
</dbReference>
<dbReference type="PRINTS" id="PR00385">
    <property type="entry name" value="P450"/>
</dbReference>
<feature type="non-terminal residue" evidence="14">
    <location>
        <position position="557"/>
    </location>
</feature>
<dbReference type="GO" id="GO:0020037">
    <property type="term" value="F:heme binding"/>
    <property type="evidence" value="ECO:0007669"/>
    <property type="project" value="InterPro"/>
</dbReference>
<keyword evidence="15" id="KW-1185">Reference proteome</keyword>
<evidence type="ECO:0000256" key="1">
    <source>
        <dbReference type="ARBA" id="ARBA00001971"/>
    </source>
</evidence>
<dbReference type="Gene3D" id="1.10.630.10">
    <property type="entry name" value="Cytochrome P450"/>
    <property type="match status" value="1"/>
</dbReference>